<evidence type="ECO:0000256" key="3">
    <source>
        <dbReference type="ARBA" id="ARBA00022475"/>
    </source>
</evidence>
<accession>A0A2T0BG75</accession>
<dbReference type="Pfam" id="PF02386">
    <property type="entry name" value="TrkH"/>
    <property type="match status" value="1"/>
</dbReference>
<evidence type="ECO:0000256" key="6">
    <source>
        <dbReference type="ARBA" id="ARBA00022958"/>
    </source>
</evidence>
<evidence type="ECO:0000256" key="9">
    <source>
        <dbReference type="ARBA" id="ARBA00023136"/>
    </source>
</evidence>
<feature type="transmembrane region" description="Helical" evidence="10">
    <location>
        <begin position="12"/>
        <end position="33"/>
    </location>
</feature>
<reference evidence="11 12" key="1">
    <citation type="submission" date="2018-03" db="EMBL/GenBank/DDBJ databases">
        <title>Genome sequence of Clostridium vincentii DSM 10228.</title>
        <authorList>
            <person name="Poehlein A."/>
            <person name="Daniel R."/>
        </authorList>
    </citation>
    <scope>NUCLEOTIDE SEQUENCE [LARGE SCALE GENOMIC DNA]</scope>
    <source>
        <strain evidence="11 12">DSM 10228</strain>
    </source>
</reference>
<feature type="transmembrane region" description="Helical" evidence="10">
    <location>
        <begin position="192"/>
        <end position="218"/>
    </location>
</feature>
<evidence type="ECO:0000256" key="5">
    <source>
        <dbReference type="ARBA" id="ARBA00022692"/>
    </source>
</evidence>
<evidence type="ECO:0000256" key="4">
    <source>
        <dbReference type="ARBA" id="ARBA00022538"/>
    </source>
</evidence>
<feature type="transmembrane region" description="Helical" evidence="10">
    <location>
        <begin position="159"/>
        <end position="176"/>
    </location>
</feature>
<organism evidence="11 12">
    <name type="scientific">Clostridium vincentii</name>
    <dbReference type="NCBI Taxonomy" id="52704"/>
    <lineage>
        <taxon>Bacteria</taxon>
        <taxon>Bacillati</taxon>
        <taxon>Bacillota</taxon>
        <taxon>Clostridia</taxon>
        <taxon>Eubacteriales</taxon>
        <taxon>Clostridiaceae</taxon>
        <taxon>Clostridium</taxon>
    </lineage>
</organism>
<protein>
    <submittedName>
        <fullName evidence="11">Potassium/sodium uptake protein NtpJ</fullName>
    </submittedName>
</protein>
<proteinExistence type="predicted"/>
<dbReference type="RefSeq" id="WP_106059333.1">
    <property type="nucleotide sequence ID" value="NZ_PVXQ01000011.1"/>
</dbReference>
<dbReference type="PANTHER" id="PTHR32024:SF1">
    <property type="entry name" value="KTR SYSTEM POTASSIUM UPTAKE PROTEIN B"/>
    <property type="match status" value="1"/>
</dbReference>
<comment type="subcellular location">
    <subcellularLocation>
        <location evidence="1">Cell membrane</location>
        <topology evidence="1">Multi-pass membrane protein</topology>
    </subcellularLocation>
</comment>
<dbReference type="EMBL" id="PVXQ01000011">
    <property type="protein sequence ID" value="PRR82895.1"/>
    <property type="molecule type" value="Genomic_DNA"/>
</dbReference>
<dbReference type="GO" id="GO:0015379">
    <property type="term" value="F:potassium:chloride symporter activity"/>
    <property type="evidence" value="ECO:0007669"/>
    <property type="project" value="InterPro"/>
</dbReference>
<keyword evidence="4" id="KW-0633">Potassium transport</keyword>
<evidence type="ECO:0000256" key="1">
    <source>
        <dbReference type="ARBA" id="ARBA00004651"/>
    </source>
</evidence>
<feature type="transmembrane region" description="Helical" evidence="10">
    <location>
        <begin position="310"/>
        <end position="330"/>
    </location>
</feature>
<keyword evidence="5 10" id="KW-0812">Transmembrane</keyword>
<evidence type="ECO:0000256" key="7">
    <source>
        <dbReference type="ARBA" id="ARBA00022989"/>
    </source>
</evidence>
<dbReference type="PANTHER" id="PTHR32024">
    <property type="entry name" value="TRK SYSTEM POTASSIUM UPTAKE PROTEIN TRKG-RELATED"/>
    <property type="match status" value="1"/>
</dbReference>
<sequence length="447" mass="48284">MENKRKKHKMNAVRILALGFLGVICMGGILLSLPISSVSGEFTNFLDSFFTSTSAVCVTGLVTLDTWTHWSTFGQVVILLLIETGALGFMSIATFAAILFGKKISLRERLVMQESMNAFNIQGLVKMVQYVVGFTLLIQCIGAVVLSTQFIPQHGIGKGIYFSVFHAVSAFCNAGFDLNGNFVSLVPYAGNWVILLTLSALIIVGGLGFAVILELYNYKKIRRISTHGKLVLLVTAILIFGGTLVMFLLEYKNPNTIGPMRIGDKIVNSFFAAVTPRTAGFNSISTDKMTTAGAFMTILLMFVGGSPGSTAGGIKTTTLGIAIVTVICIIRGRENTEAFGRRFSKELVYRTFALLMIGVTLVMVVTMILSITESGETFLSLLYEATSAFGTVGLSTGVTQRLSSIGKIIIMITMYCGRVGPLTVLLALAHNKKRNGYKYPEGKILIG</sequence>
<dbReference type="NCBIfam" id="TIGR00933">
    <property type="entry name" value="2a38"/>
    <property type="match status" value="1"/>
</dbReference>
<evidence type="ECO:0000313" key="12">
    <source>
        <dbReference type="Proteomes" id="UP000239471"/>
    </source>
</evidence>
<keyword evidence="2" id="KW-0813">Transport</keyword>
<dbReference type="GO" id="GO:0005886">
    <property type="term" value="C:plasma membrane"/>
    <property type="evidence" value="ECO:0007669"/>
    <property type="project" value="UniProtKB-SubCell"/>
</dbReference>
<feature type="transmembrane region" description="Helical" evidence="10">
    <location>
        <begin position="230"/>
        <end position="249"/>
    </location>
</feature>
<feature type="transmembrane region" description="Helical" evidence="10">
    <location>
        <begin position="45"/>
        <end position="64"/>
    </location>
</feature>
<feature type="transmembrane region" description="Helical" evidence="10">
    <location>
        <begin position="351"/>
        <end position="372"/>
    </location>
</feature>
<keyword evidence="7 10" id="KW-1133">Transmembrane helix</keyword>
<evidence type="ECO:0000256" key="2">
    <source>
        <dbReference type="ARBA" id="ARBA00022448"/>
    </source>
</evidence>
<feature type="transmembrane region" description="Helical" evidence="10">
    <location>
        <begin position="127"/>
        <end position="147"/>
    </location>
</feature>
<feature type="transmembrane region" description="Helical" evidence="10">
    <location>
        <begin position="76"/>
        <end position="100"/>
    </location>
</feature>
<keyword evidence="8" id="KW-0406">Ion transport</keyword>
<evidence type="ECO:0000313" key="11">
    <source>
        <dbReference type="EMBL" id="PRR82895.1"/>
    </source>
</evidence>
<name>A0A2T0BG75_9CLOT</name>
<keyword evidence="12" id="KW-1185">Reference proteome</keyword>
<evidence type="ECO:0000256" key="10">
    <source>
        <dbReference type="SAM" id="Phobius"/>
    </source>
</evidence>
<dbReference type="InterPro" id="IPR004772">
    <property type="entry name" value="TrkH"/>
</dbReference>
<keyword evidence="9 10" id="KW-0472">Membrane</keyword>
<keyword evidence="3" id="KW-1003">Cell membrane</keyword>
<keyword evidence="6" id="KW-0630">Potassium</keyword>
<dbReference type="OrthoDB" id="9810952at2"/>
<comment type="caution">
    <text evidence="11">The sequence shown here is derived from an EMBL/GenBank/DDBJ whole genome shotgun (WGS) entry which is preliminary data.</text>
</comment>
<dbReference type="InterPro" id="IPR003445">
    <property type="entry name" value="Cat_transpt"/>
</dbReference>
<dbReference type="Proteomes" id="UP000239471">
    <property type="component" value="Unassembled WGS sequence"/>
</dbReference>
<evidence type="ECO:0000256" key="8">
    <source>
        <dbReference type="ARBA" id="ARBA00023065"/>
    </source>
</evidence>
<gene>
    <name evidence="11" type="primary">ntpJ</name>
    <name evidence="11" type="ORF">CLVI_13380</name>
</gene>
<dbReference type="AlphaFoldDB" id="A0A2T0BG75"/>
<feature type="transmembrane region" description="Helical" evidence="10">
    <location>
        <begin position="408"/>
        <end position="429"/>
    </location>
</feature>